<accession>A0A0K2V767</accession>
<dbReference type="AlphaFoldDB" id="A0A0K2V767"/>
<evidence type="ECO:0000313" key="1">
    <source>
        <dbReference type="EMBL" id="CDW45997.1"/>
    </source>
</evidence>
<organism evidence="1">
    <name type="scientific">Lepeophtheirus salmonis</name>
    <name type="common">Salmon louse</name>
    <name type="synonym">Caligus salmonis</name>
    <dbReference type="NCBI Taxonomy" id="72036"/>
    <lineage>
        <taxon>Eukaryota</taxon>
        <taxon>Metazoa</taxon>
        <taxon>Ecdysozoa</taxon>
        <taxon>Arthropoda</taxon>
        <taxon>Crustacea</taxon>
        <taxon>Multicrustacea</taxon>
        <taxon>Hexanauplia</taxon>
        <taxon>Copepoda</taxon>
        <taxon>Siphonostomatoida</taxon>
        <taxon>Caligidae</taxon>
        <taxon>Lepeophtheirus</taxon>
    </lineage>
</organism>
<dbReference type="EMBL" id="HACA01028636">
    <property type="protein sequence ID" value="CDW45997.1"/>
    <property type="molecule type" value="Transcribed_RNA"/>
</dbReference>
<protein>
    <submittedName>
        <fullName evidence="1">Uncharacterized protein</fullName>
    </submittedName>
</protein>
<proteinExistence type="predicted"/>
<name>A0A0K2V767_LEPSM</name>
<reference evidence="1" key="1">
    <citation type="submission" date="2014-05" db="EMBL/GenBank/DDBJ databases">
        <authorList>
            <person name="Chronopoulou M."/>
        </authorList>
    </citation>
    <scope>NUCLEOTIDE SEQUENCE</scope>
    <source>
        <tissue evidence="1">Whole organism</tissue>
    </source>
</reference>
<sequence length="49" mass="5992">MFYLIRNLFLFNFPNFDNISDGNFLFTLNLDFRKEKEKLTKTNSSYVKF</sequence>